<keyword evidence="3 6" id="KW-0808">Transferase</keyword>
<evidence type="ECO:0000256" key="3">
    <source>
        <dbReference type="ARBA" id="ARBA00022679"/>
    </source>
</evidence>
<keyword evidence="4 6" id="KW-0548">Nucleotidyltransferase</keyword>
<dbReference type="GO" id="GO:0003899">
    <property type="term" value="F:DNA-directed RNA polymerase activity"/>
    <property type="evidence" value="ECO:0007669"/>
    <property type="project" value="UniProtKB-UniRule"/>
</dbReference>
<dbReference type="Proteomes" id="UP000315753">
    <property type="component" value="Unassembled WGS sequence"/>
</dbReference>
<evidence type="ECO:0000256" key="5">
    <source>
        <dbReference type="ARBA" id="ARBA00023163"/>
    </source>
</evidence>
<dbReference type="Gene3D" id="1.10.10.1250">
    <property type="entry name" value="RNA polymerase, subunit delta, N-terminal domain"/>
    <property type="match status" value="1"/>
</dbReference>
<dbReference type="Pfam" id="PF05066">
    <property type="entry name" value="HARE-HTH"/>
    <property type="match status" value="1"/>
</dbReference>
<evidence type="ECO:0000313" key="8">
    <source>
        <dbReference type="EMBL" id="TQE90869.1"/>
    </source>
</evidence>
<dbReference type="GO" id="GO:0006355">
    <property type="term" value="P:regulation of DNA-templated transcription"/>
    <property type="evidence" value="ECO:0007669"/>
    <property type="project" value="UniProtKB-UniRule"/>
</dbReference>
<keyword evidence="5 6" id="KW-0804">Transcription</keyword>
<protein>
    <recommendedName>
        <fullName evidence="6">Probable DNA-directed RNA polymerase subunit delta</fullName>
    </recommendedName>
    <alternativeName>
        <fullName evidence="6">RNAP delta factor</fullName>
    </alternativeName>
</protein>
<comment type="function">
    <text evidence="6">Participates in both the initiation and recycling phases of transcription. In the presence of the delta subunit, RNAP displays an increased specificity of transcription, a decreased affinity for nucleic acids, and an increased efficiency of RNA synthesis because of enhanced recycling.</text>
</comment>
<dbReference type="AlphaFoldDB" id="A0A540V293"/>
<dbReference type="EMBL" id="VIGD01000008">
    <property type="protein sequence ID" value="TQE90869.1"/>
    <property type="molecule type" value="Genomic_DNA"/>
</dbReference>
<dbReference type="OrthoDB" id="401223at2"/>
<dbReference type="NCBIfam" id="TIGR04567">
    <property type="entry name" value="RNAP_delt_lowGC"/>
    <property type="match status" value="1"/>
</dbReference>
<organism evidence="8 9">
    <name type="scientific">Ureibacillus terrenus</name>
    <dbReference type="NCBI Taxonomy" id="118246"/>
    <lineage>
        <taxon>Bacteria</taxon>
        <taxon>Bacillati</taxon>
        <taxon>Bacillota</taxon>
        <taxon>Bacilli</taxon>
        <taxon>Bacillales</taxon>
        <taxon>Caryophanaceae</taxon>
        <taxon>Ureibacillus</taxon>
    </lineage>
</organism>
<proteinExistence type="inferred from homology"/>
<gene>
    <name evidence="6 8" type="primary">rpoE</name>
    <name evidence="8" type="ORF">FKZ59_07630</name>
</gene>
<evidence type="ECO:0000313" key="9">
    <source>
        <dbReference type="Proteomes" id="UP000315753"/>
    </source>
</evidence>
<keyword evidence="2 6" id="KW-0240">DNA-directed RNA polymerase</keyword>
<comment type="subunit">
    <text evidence="6">RNAP is composed of a core of 2 alpha, a beta and a beta' subunits. The core is associated with a delta subunit and one of several sigma factors.</text>
</comment>
<evidence type="ECO:0000256" key="4">
    <source>
        <dbReference type="ARBA" id="ARBA00022695"/>
    </source>
</evidence>
<evidence type="ECO:0000256" key="2">
    <source>
        <dbReference type="ARBA" id="ARBA00022478"/>
    </source>
</evidence>
<dbReference type="HAMAP" id="MF_00357">
    <property type="entry name" value="RNApol_bact_RpoE"/>
    <property type="match status" value="1"/>
</dbReference>
<reference evidence="8 9" key="1">
    <citation type="submission" date="2019-06" db="EMBL/GenBank/DDBJ databases">
        <title>Genome sequence of Ureibacillus terrenus.</title>
        <authorList>
            <person name="Maclea K.S."/>
            <person name="Simoes M."/>
        </authorList>
    </citation>
    <scope>NUCLEOTIDE SEQUENCE [LARGE SCALE GENOMIC DNA]</scope>
    <source>
        <strain evidence="8 9">ATCC BAA-384</strain>
    </source>
</reference>
<evidence type="ECO:0000256" key="1">
    <source>
        <dbReference type="ARBA" id="ARBA00009828"/>
    </source>
</evidence>
<dbReference type="GO" id="GO:0006351">
    <property type="term" value="P:DNA-templated transcription"/>
    <property type="evidence" value="ECO:0007669"/>
    <property type="project" value="InterPro"/>
</dbReference>
<evidence type="ECO:0000256" key="6">
    <source>
        <dbReference type="HAMAP-Rule" id="MF_00357"/>
    </source>
</evidence>
<accession>A0A540V293</accession>
<keyword evidence="9" id="KW-1185">Reference proteome</keyword>
<feature type="domain" description="HTH HARE-type" evidence="7">
    <location>
        <begin position="17"/>
        <end position="84"/>
    </location>
</feature>
<evidence type="ECO:0000259" key="7">
    <source>
        <dbReference type="PROSITE" id="PS51913"/>
    </source>
</evidence>
<name>A0A540V293_9BACL</name>
<dbReference type="InterPro" id="IPR038087">
    <property type="entry name" value="RNAP_delta_N_dom_sf"/>
</dbReference>
<dbReference type="InterPro" id="IPR029757">
    <property type="entry name" value="RpoE"/>
</dbReference>
<dbReference type="InterPro" id="IPR007759">
    <property type="entry name" value="Asxl_HARE-HTH"/>
</dbReference>
<comment type="caution">
    <text evidence="8">The sequence shown here is derived from an EMBL/GenBank/DDBJ whole genome shotgun (WGS) entry which is preliminary data.</text>
</comment>
<comment type="similarity">
    <text evidence="1 6">Belongs to the RpoE family.</text>
</comment>
<dbReference type="PROSITE" id="PS51913">
    <property type="entry name" value="HTH_HARE"/>
    <property type="match status" value="1"/>
</dbReference>
<dbReference type="GO" id="GO:0000428">
    <property type="term" value="C:DNA-directed RNA polymerase complex"/>
    <property type="evidence" value="ECO:0007669"/>
    <property type="project" value="UniProtKB-KW"/>
</dbReference>
<sequence length="194" mass="23162">MHELEIREMTQEQIAEESMVDLAYAILNEKKTAIPFLELLEEIRKLKGLSEEEVKNILVQFFTDLNVDGRFLLNHDNMWGLREWYKIETVEEETAPTIKTRRRRARLAYFDDEEEIIDEEDLVFEEELEEFLDEEDEELDYDEDIVDEFEEDLGALDEELPDIPGVDDDILEEDEEFLMDEDEIDVEADEEEEQ</sequence>